<dbReference type="AlphaFoldDB" id="A0A0A8L9E5"/>
<evidence type="ECO:0000256" key="1">
    <source>
        <dbReference type="SAM" id="MobiDB-lite"/>
    </source>
</evidence>
<reference evidence="2 3" key="1">
    <citation type="submission" date="2014-03" db="EMBL/GenBank/DDBJ databases">
        <title>The genome of Kluyveromyces dobzhanskii.</title>
        <authorList>
            <person name="Nystedt B."/>
            <person name="Astrom S."/>
        </authorList>
    </citation>
    <scope>NUCLEOTIDE SEQUENCE [LARGE SCALE GENOMIC DNA]</scope>
    <source>
        <strain evidence="2 3">CBS 2104</strain>
    </source>
</reference>
<feature type="compositionally biased region" description="Low complexity" evidence="1">
    <location>
        <begin position="716"/>
        <end position="728"/>
    </location>
</feature>
<feature type="compositionally biased region" description="Low complexity" evidence="1">
    <location>
        <begin position="286"/>
        <end position="295"/>
    </location>
</feature>
<feature type="region of interest" description="Disordered" evidence="1">
    <location>
        <begin position="670"/>
        <end position="775"/>
    </location>
</feature>
<feature type="compositionally biased region" description="Polar residues" evidence="1">
    <location>
        <begin position="85"/>
        <end position="96"/>
    </location>
</feature>
<feature type="compositionally biased region" description="Polar residues" evidence="1">
    <location>
        <begin position="677"/>
        <end position="714"/>
    </location>
</feature>
<dbReference type="Proteomes" id="UP000031516">
    <property type="component" value="Unassembled WGS sequence"/>
</dbReference>
<comment type="caution">
    <text evidence="2">The sequence shown here is derived from an EMBL/GenBank/DDBJ whole genome shotgun (WGS) entry which is preliminary data.</text>
</comment>
<feature type="region of interest" description="Disordered" evidence="1">
    <location>
        <begin position="155"/>
        <end position="175"/>
    </location>
</feature>
<feature type="region of interest" description="Disordered" evidence="1">
    <location>
        <begin position="277"/>
        <end position="297"/>
    </location>
</feature>
<proteinExistence type="predicted"/>
<accession>A0A0A8L9E5</accession>
<feature type="compositionally biased region" description="Polar residues" evidence="1">
    <location>
        <begin position="53"/>
        <end position="65"/>
    </location>
</feature>
<evidence type="ECO:0000313" key="2">
    <source>
        <dbReference type="EMBL" id="CDO94775.1"/>
    </source>
</evidence>
<organism evidence="2 3">
    <name type="scientific">Kluyveromyces dobzhanskii CBS 2104</name>
    <dbReference type="NCBI Taxonomy" id="1427455"/>
    <lineage>
        <taxon>Eukaryota</taxon>
        <taxon>Fungi</taxon>
        <taxon>Dikarya</taxon>
        <taxon>Ascomycota</taxon>
        <taxon>Saccharomycotina</taxon>
        <taxon>Saccharomycetes</taxon>
        <taxon>Saccharomycetales</taxon>
        <taxon>Saccharomycetaceae</taxon>
        <taxon>Kluyveromyces</taxon>
    </lineage>
</organism>
<protein>
    <submittedName>
        <fullName evidence="2">WGS project CCBQ000000000 data, contig 00046</fullName>
    </submittedName>
</protein>
<sequence>MYIKHVSFQDLSPSLIDDQVRYLKDSNKPISYNNTFIHVPPQFNPMCVDPSQRVDSQSGSLSNDSAHQDISSRKSHTSLDMGFVSPQNGSFTKNALKPSLSNEYSDYDMMMGLHKSKTALSSLSSRSTSLVRAPTSSSTCGRLPPAPAVSILKQESKEDLADESSSPDGIDLTVETPQMEKTIEKITTNNTLENSGNKFGTGYTTSAFANLNEFEDKLMQQQKAKAEPDKKKKSYVDMTDEELAVLERQLRSGGRQTSTDLNHFDFSQQNKLYIGSTASRPSVSTKNSKSNAKSADLTLTYPSRPSITHKAISITKEHDRYRKLYPEEEGRTIVCFINGRRHTWATADWFIKEAARDGDHLVIATSLPMYEELINIIKKNSASEHCHSQVRLEEYTFDGKIKNKTPSAVVELPFRQLGLIINQLDHLTTYKCENILNYYASKCEEKVMKVTVELVKEVSPKSYAIHLMDLYRPDFHIVSTISTNLSIKFRNGHVKLPNFLYRHLWVPTIVIPYEFIDPYKLGECTKPKRKVAKAVTIKEASKLFDKCIIKSLNDSLGKDTKNSMWNDAFNHEEHPAIDDSSEGSDADDKEDILSIDSDQDEDVAEYFPMSPEALKRKQHIERLGYIPPEPSRLNTNSLAPASSRNSTRSSRRSSRVFFADEPGMYKVKSLLGDADDSSNTVRKTKSEMLSTNSTPKRPTTSFSHSAKIQHTAPTYGTAASKKSTSSGKLSIPALYVPKSTSTATSSSSVHTQSHSKSKSKSKVGGMFKKLFGAKG</sequence>
<dbReference type="OrthoDB" id="4068467at2759"/>
<feature type="compositionally biased region" description="Low complexity" evidence="1">
    <location>
        <begin position="738"/>
        <end position="752"/>
    </location>
</feature>
<gene>
    <name evidence="2" type="ORF">KLDO_g3031</name>
</gene>
<feature type="region of interest" description="Disordered" evidence="1">
    <location>
        <begin position="47"/>
        <end position="96"/>
    </location>
</feature>
<dbReference type="EMBL" id="CCBQ010000040">
    <property type="protein sequence ID" value="CDO94775.1"/>
    <property type="molecule type" value="Genomic_DNA"/>
</dbReference>
<keyword evidence="3" id="KW-1185">Reference proteome</keyword>
<feature type="region of interest" description="Disordered" evidence="1">
    <location>
        <begin position="626"/>
        <end position="655"/>
    </location>
</feature>
<name>A0A0A8L9E5_9SACH</name>
<evidence type="ECO:0000313" key="3">
    <source>
        <dbReference type="Proteomes" id="UP000031516"/>
    </source>
</evidence>